<protein>
    <submittedName>
        <fullName evidence="1">Uncharacterized protein</fullName>
    </submittedName>
</protein>
<dbReference type="Proteomes" id="UP000596004">
    <property type="component" value="Chromosome"/>
</dbReference>
<reference evidence="1" key="1">
    <citation type="submission" date="2020-11" db="EMBL/GenBank/DDBJ databases">
        <title>Connecting structure to function with the recovery of over 1000 high-quality activated sludge metagenome-assembled genomes encoding full-length rRNA genes using long-read sequencing.</title>
        <authorList>
            <person name="Singleton C.M."/>
            <person name="Petriglieri F."/>
            <person name="Kristensen J.M."/>
            <person name="Kirkegaard R.H."/>
            <person name="Michaelsen T.Y."/>
            <person name="Andersen M.H."/>
            <person name="Karst S.M."/>
            <person name="Dueholm M.S."/>
            <person name="Nielsen P.H."/>
            <person name="Albertsen M."/>
        </authorList>
    </citation>
    <scope>NUCLEOTIDE SEQUENCE</scope>
    <source>
        <strain evidence="1">Fred_18-Q3-R57-64_BAT3C.431</strain>
    </source>
</reference>
<accession>A0A7T9DK36</accession>
<gene>
    <name evidence="1" type="ORF">IPJ89_00890</name>
</gene>
<name>A0A7T9DK36_9ARCH</name>
<sequence>MPILSKLKRRTKQFFRVRVIKRDFIGQGHQGIVHRVEIQKQGNSKSFAVKKFHSNLLTRKFHQSHGAFGNYYRLKALQALGFPTVPVFFPRDKKRLLMADLTLGGKNNVNSYADLLYPFNHNGTIQEKLKGSTDEERKEAFFQFAGATNGKELTHQLLALERKAERLGVGLGNYECIMIVVNQKNNQGKLVIADAGEISIPKKIIPENIVPQQYLARIKREFI</sequence>
<dbReference type="EMBL" id="CP064981">
    <property type="protein sequence ID" value="QQR92785.1"/>
    <property type="molecule type" value="Genomic_DNA"/>
</dbReference>
<dbReference type="AlphaFoldDB" id="A0A7T9DK36"/>
<proteinExistence type="predicted"/>
<evidence type="ECO:0000313" key="1">
    <source>
        <dbReference type="EMBL" id="QQR92785.1"/>
    </source>
</evidence>
<organism evidence="1">
    <name type="scientific">Candidatus Iainarchaeum sp</name>
    <dbReference type="NCBI Taxonomy" id="3101447"/>
    <lineage>
        <taxon>Archaea</taxon>
        <taxon>Candidatus Iainarchaeota</taxon>
        <taxon>Candidatus Iainarchaeia</taxon>
        <taxon>Candidatus Iainarchaeales</taxon>
        <taxon>Candidatus Iainarchaeaceae</taxon>
        <taxon>Candidatus Iainarchaeum</taxon>
    </lineage>
</organism>